<evidence type="ECO:0000256" key="4">
    <source>
        <dbReference type="SAM" id="MobiDB-lite"/>
    </source>
</evidence>
<dbReference type="AlphaFoldDB" id="A0A147GQB5"/>
<comment type="similarity">
    <text evidence="1 3">Belongs to the cyclic amide hydrolase (CyAH) family.</text>
</comment>
<dbReference type="GO" id="GO:0016812">
    <property type="term" value="F:hydrolase activity, acting on carbon-nitrogen (but not peptide) bonds, in cyclic amides"/>
    <property type="evidence" value="ECO:0007669"/>
    <property type="project" value="UniProtKB-UniRule"/>
</dbReference>
<dbReference type="InterPro" id="IPR043006">
    <property type="entry name" value="AtzD/Barbiturase_RUB"/>
</dbReference>
<dbReference type="Gene3D" id="3.30.1330.160">
    <property type="entry name" value="Cyanuric acid hydrolase/Barbituras, RU C"/>
    <property type="match status" value="1"/>
</dbReference>
<feature type="binding site" evidence="3">
    <location>
        <position position="400"/>
    </location>
    <ligand>
        <name>Mg(2+)</name>
        <dbReference type="ChEBI" id="CHEBI:18420"/>
        <note>structural</note>
    </ligand>
</feature>
<organism evidence="5 6">
    <name type="scientific">Pseudacidovorax intermedius</name>
    <dbReference type="NCBI Taxonomy" id="433924"/>
    <lineage>
        <taxon>Bacteria</taxon>
        <taxon>Pseudomonadati</taxon>
        <taxon>Pseudomonadota</taxon>
        <taxon>Betaproteobacteria</taxon>
        <taxon>Burkholderiales</taxon>
        <taxon>Comamonadaceae</taxon>
        <taxon>Pseudacidovorax</taxon>
    </lineage>
</organism>
<feature type="binding site" evidence="3">
    <location>
        <position position="405"/>
    </location>
    <ligand>
        <name>Mg(2+)</name>
        <dbReference type="ChEBI" id="CHEBI:18420"/>
        <note>structural</note>
    </ligand>
</feature>
<evidence type="ECO:0000256" key="1">
    <source>
        <dbReference type="ARBA" id="ARBA00010947"/>
    </source>
</evidence>
<dbReference type="Proteomes" id="UP000072741">
    <property type="component" value="Unassembled WGS sequence"/>
</dbReference>
<feature type="active site" description="Nucleophile" evidence="3">
    <location>
        <position position="281"/>
    </location>
</feature>
<dbReference type="PATRIC" id="fig|433924.3.peg.504"/>
<proteinExistence type="inferred from homology"/>
<feature type="binding site" evidence="3">
    <location>
        <position position="408"/>
    </location>
    <ligand>
        <name>Mg(2+)</name>
        <dbReference type="ChEBI" id="CHEBI:18420"/>
        <note>structural</note>
    </ligand>
</feature>
<dbReference type="EMBL" id="LDSL01000118">
    <property type="protein sequence ID" value="KTT17008.1"/>
    <property type="molecule type" value="Genomic_DNA"/>
</dbReference>
<dbReference type="NCBIfam" id="TIGR02714">
    <property type="entry name" value="amido_AtzD_TrzD"/>
    <property type="match status" value="1"/>
</dbReference>
<keyword evidence="3" id="KW-0460">Magnesium</keyword>
<feature type="binding site" evidence="3">
    <location>
        <position position="243"/>
    </location>
    <ligand>
        <name>substrate</name>
    </ligand>
</feature>
<keyword evidence="2 3" id="KW-0378">Hydrolase</keyword>
<evidence type="ECO:0000256" key="2">
    <source>
        <dbReference type="ARBA" id="ARBA00022801"/>
    </source>
</evidence>
<reference evidence="5 6" key="1">
    <citation type="journal article" date="2016" name="Front. Microbiol.">
        <title>Genomic Resource of Rice Seed Associated Bacteria.</title>
        <authorList>
            <person name="Midha S."/>
            <person name="Bansal K."/>
            <person name="Sharma S."/>
            <person name="Kumar N."/>
            <person name="Patil P.P."/>
            <person name="Chaudhry V."/>
            <person name="Patil P.B."/>
        </authorList>
    </citation>
    <scope>NUCLEOTIDE SEQUENCE [LARGE SCALE GENOMIC DNA]</scope>
    <source>
        <strain evidence="5 6">NS331</strain>
    </source>
</reference>
<feature type="active site" evidence="3">
    <location>
        <position position="211"/>
    </location>
</feature>
<dbReference type="InterPro" id="IPR014086">
    <property type="entry name" value="AtzD/Barbiturase"/>
</dbReference>
<comment type="subunit">
    <text evidence="3">Homotetramer.</text>
</comment>
<feature type="binding site" evidence="3">
    <location>
        <position position="404"/>
    </location>
    <ligand>
        <name>Mg(2+)</name>
        <dbReference type="ChEBI" id="CHEBI:18420"/>
        <note>structural</note>
    </ligand>
</feature>
<feature type="region of interest" description="RU A" evidence="3">
    <location>
        <begin position="1"/>
        <end position="146"/>
    </location>
</feature>
<comment type="caution">
    <text evidence="3">Lacks conserved residue(s) required for the propagation of feature annotation.</text>
</comment>
<feature type="binding site" evidence="3">
    <location>
        <position position="403"/>
    </location>
    <ligand>
        <name>Mg(2+)</name>
        <dbReference type="ChEBI" id="CHEBI:18420"/>
        <note>structural</note>
    </ligand>
</feature>
<comment type="caution">
    <text evidence="5">The sequence shown here is derived from an EMBL/GenBank/DDBJ whole genome shotgun (WGS) entry which is preliminary data.</text>
</comment>
<comment type="domain">
    <text evidence="3">The monomer structure is formed from three repeating units (RUs) that share the same structure as one another. The monomer and the active site possess nearly threefold rotational symmetry, to the extent that the active site possesses three potential Ser-Lys catalytic dyads, but one of the 3 active site surfaces varies in composition suggesting it is involved in confering substrate specificity.</text>
</comment>
<dbReference type="Gene3D" id="3.30.1330.180">
    <property type="entry name" value="Cyanuric acid hydrolase/Barbiturase, RU B"/>
    <property type="match status" value="1"/>
</dbReference>
<dbReference type="OrthoDB" id="569708at2"/>
<feature type="binding site" evidence="3">
    <location>
        <begin position="95"/>
        <end position="96"/>
    </location>
    <ligand>
        <name>substrate</name>
    </ligand>
</feature>
<dbReference type="GO" id="GO:0046872">
    <property type="term" value="F:metal ion binding"/>
    <property type="evidence" value="ECO:0007669"/>
    <property type="project" value="UniProtKB-UniRule"/>
</dbReference>
<feature type="region of interest" description="Disordered" evidence="4">
    <location>
        <begin position="124"/>
        <end position="154"/>
    </location>
</feature>
<feature type="binding site" evidence="3">
    <location>
        <position position="351"/>
    </location>
    <ligand>
        <name>Mg(2+)</name>
        <dbReference type="ChEBI" id="CHEBI:18420"/>
        <note>structural</note>
    </ligand>
</feature>
<sequence length="418" mass="42570">MTSAPLPTAAGPRPQLTVHRLGMAHPGDLSELAALFDAGAVAADEVVAVIGKTEGNGGVNDFTRGYFTQSLMQLLAQRTGRPAEAIWRELPCVLSGGTEGVLSPHYVVFSRRLLPAGKTHAAGIGPEGAHYTPPATGTDAKAQASADTGAPTRANGAAPGALAIGTAFSAPTPAQDIGRWRQVRAVAQAVRAAMDQAGIDRPEDVAFVQLKCPCVTSARAQAAAAAGHAVLTADPGRSMAFARAAGAFGAAIALGELPDDPALEGALLQDFDRFSARASVSCGVEVEANEVIVLGHSARWQGPLRMGCAPMRDALDIAAVGQALRPLGLQAAPQLPAAQAARVAAVFVKCEPDRRGQVRGARHTMLDDTDINAQRHIRGAVGGLVAGVLGDGRIFVSGGAEHQGPDGGGLVAVIAHVG</sequence>
<keyword evidence="6" id="KW-1185">Reference proteome</keyword>
<dbReference type="Gene3D" id="3.30.1330.170">
    <property type="entry name" value="Cyanuric acid hydrolase/Barbiturase, RU A"/>
    <property type="match status" value="1"/>
</dbReference>
<dbReference type="InterPro" id="IPR043008">
    <property type="entry name" value="AtzD/Barbiturase_RUA"/>
</dbReference>
<dbReference type="EC" id="3.5.2.-" evidence="3"/>
<feature type="binding site" evidence="3">
    <location>
        <position position="378"/>
    </location>
    <ligand>
        <name>substrate</name>
    </ligand>
</feature>
<feature type="binding site" evidence="3">
    <location>
        <position position="64"/>
    </location>
    <ligand>
        <name>substrate</name>
    </ligand>
</feature>
<keyword evidence="3" id="KW-0479">Metal-binding</keyword>
<evidence type="ECO:0000313" key="5">
    <source>
        <dbReference type="EMBL" id="KTT17008.1"/>
    </source>
</evidence>
<feature type="region of interest" description="RU C" evidence="3">
    <location>
        <begin position="304"/>
        <end position="418"/>
    </location>
</feature>
<dbReference type="HAMAP" id="MF_01989">
    <property type="entry name" value="Cyc_amidohydrol"/>
    <property type="match status" value="1"/>
</dbReference>
<evidence type="ECO:0000256" key="3">
    <source>
        <dbReference type="HAMAP-Rule" id="MF_01989"/>
    </source>
</evidence>
<comment type="function">
    <text evidence="3">Cyclic amide hydrolase of unknown substrate specificity. Catalyzes the hydrolytic ring-opening of a cyclic amide. Does not act on cyanuric acid nor barbituric acid.</text>
</comment>
<dbReference type="Pfam" id="PF09663">
    <property type="entry name" value="Amido_AtzD_TrzD"/>
    <property type="match status" value="2"/>
</dbReference>
<accession>A0A147GQB5</accession>
<protein>
    <recommendedName>
        <fullName evidence="3">Cyclic amide hydrolase</fullName>
        <shortName evidence="3">CyAH</shortName>
        <ecNumber evidence="3">3.5.2.-</ecNumber>
    </recommendedName>
    <alternativeName>
        <fullName evidence="3">Ring-opening amidohydrolase</fullName>
    </alternativeName>
</protein>
<name>A0A147GQB5_9BURK</name>
<dbReference type="RefSeq" id="WP_058643300.1">
    <property type="nucleotide sequence ID" value="NZ_LDSL01000118.1"/>
</dbReference>
<gene>
    <name evidence="5" type="ORF">NS331_17750</name>
</gene>
<feature type="binding site" evidence="3">
    <location>
        <begin position="397"/>
        <end position="398"/>
    </location>
    <ligand>
        <name>substrate</name>
    </ligand>
</feature>
<evidence type="ECO:0000313" key="6">
    <source>
        <dbReference type="Proteomes" id="UP000072741"/>
    </source>
</evidence>
<dbReference type="InterPro" id="IPR043007">
    <property type="entry name" value="AtzD/Barbiturase_RUC"/>
</dbReference>